<comment type="similarity">
    <text evidence="3 13">Belongs to the SHMT family.</text>
</comment>
<comment type="subunit">
    <text evidence="4 13">Homodimer.</text>
</comment>
<dbReference type="PIRSF" id="PIRSF000412">
    <property type="entry name" value="SHMT"/>
    <property type="match status" value="1"/>
</dbReference>
<dbReference type="EC" id="2.1.2.7" evidence="11 13"/>
<evidence type="ECO:0000256" key="10">
    <source>
        <dbReference type="ARBA" id="ARBA00057572"/>
    </source>
</evidence>
<keyword evidence="5 13" id="KW-0963">Cytoplasm</keyword>
<organism evidence="16 17">
    <name type="scientific">Ruegeria atlantica</name>
    <dbReference type="NCBI Taxonomy" id="81569"/>
    <lineage>
        <taxon>Bacteria</taxon>
        <taxon>Pseudomonadati</taxon>
        <taxon>Pseudomonadota</taxon>
        <taxon>Alphaproteobacteria</taxon>
        <taxon>Rhodobacterales</taxon>
        <taxon>Roseobacteraceae</taxon>
        <taxon>Ruegeria</taxon>
    </lineage>
</organism>
<evidence type="ECO:0000256" key="1">
    <source>
        <dbReference type="ARBA" id="ARBA00001933"/>
    </source>
</evidence>
<evidence type="ECO:0000256" key="4">
    <source>
        <dbReference type="ARBA" id="ARBA00011738"/>
    </source>
</evidence>
<evidence type="ECO:0000256" key="11">
    <source>
        <dbReference type="ARBA" id="ARBA00066835"/>
    </source>
</evidence>
<keyword evidence="6 13" id="KW-0554">One-carbon metabolism</keyword>
<evidence type="ECO:0000313" key="16">
    <source>
        <dbReference type="EMBL" id="NOE19680.1"/>
    </source>
</evidence>
<dbReference type="GO" id="GO:0008483">
    <property type="term" value="F:transaminase activity"/>
    <property type="evidence" value="ECO:0007669"/>
    <property type="project" value="UniProtKB-KW"/>
</dbReference>
<keyword evidence="16" id="KW-0032">Aminotransferase</keyword>
<dbReference type="PANTHER" id="PTHR11680">
    <property type="entry name" value="SERINE HYDROXYMETHYLTRANSFERASE"/>
    <property type="match status" value="1"/>
</dbReference>
<evidence type="ECO:0000313" key="17">
    <source>
        <dbReference type="Proteomes" id="UP000597886"/>
    </source>
</evidence>
<accession>A0AA90Z0G2</accession>
<evidence type="ECO:0000256" key="14">
    <source>
        <dbReference type="PIRSR" id="PIRSR000412-50"/>
    </source>
</evidence>
<evidence type="ECO:0000259" key="15">
    <source>
        <dbReference type="Pfam" id="PF00464"/>
    </source>
</evidence>
<dbReference type="GO" id="GO:0030170">
    <property type="term" value="F:pyridoxal phosphate binding"/>
    <property type="evidence" value="ECO:0007669"/>
    <property type="project" value="UniProtKB-UniRule"/>
</dbReference>
<dbReference type="HAMAP" id="MF_00051">
    <property type="entry name" value="SHMT"/>
    <property type="match status" value="1"/>
</dbReference>
<comment type="caution">
    <text evidence="13">Lacks conserved residue(s) required for the propagation of feature annotation.</text>
</comment>
<dbReference type="Gene3D" id="3.40.640.10">
    <property type="entry name" value="Type I PLP-dependent aspartate aminotransferase-like (Major domain)"/>
    <property type="match status" value="1"/>
</dbReference>
<feature type="binding site" evidence="13">
    <location>
        <position position="246"/>
    </location>
    <ligand>
        <name>(6S)-5,6,7,8-tetrahydrofolate</name>
        <dbReference type="ChEBI" id="CHEBI:57453"/>
    </ligand>
</feature>
<gene>
    <name evidence="13" type="primary">mshmt</name>
    <name evidence="16" type="ORF">GS634_16270</name>
</gene>
<feature type="domain" description="Serine hydroxymethyltransferase-like" evidence="15">
    <location>
        <begin position="10"/>
        <end position="386"/>
    </location>
</feature>
<dbReference type="InterPro" id="IPR015421">
    <property type="entry name" value="PyrdxlP-dep_Trfase_major"/>
</dbReference>
<dbReference type="GO" id="GO:0005829">
    <property type="term" value="C:cytosol"/>
    <property type="evidence" value="ECO:0007669"/>
    <property type="project" value="TreeGrafter"/>
</dbReference>
<feature type="binding site" evidence="13">
    <location>
        <begin position="126"/>
        <end position="128"/>
    </location>
    <ligand>
        <name>(6S)-5,6,7,8-tetrahydrofolate</name>
        <dbReference type="ChEBI" id="CHEBI:57453"/>
    </ligand>
</feature>
<protein>
    <recommendedName>
        <fullName evidence="12 13">2-methylserine hydroxymethyltransferase</fullName>
        <shortName evidence="13">MSHMT</shortName>
        <ecNumber evidence="11 13">2.1.2.7</ecNumber>
    </recommendedName>
    <alternativeName>
        <fullName evidence="13">Alpha-methylserine hydroxymethyltransferase</fullName>
    </alternativeName>
    <alternativeName>
        <fullName evidence="13">D-alanine 2-hydroxymethyltransferase</fullName>
    </alternativeName>
</protein>
<dbReference type="EMBL" id="WVRA01000006">
    <property type="protein sequence ID" value="NOE19680.1"/>
    <property type="molecule type" value="Genomic_DNA"/>
</dbReference>
<dbReference type="AlphaFoldDB" id="A0AA90Z0G2"/>
<comment type="caution">
    <text evidence="16">The sequence shown here is derived from an EMBL/GenBank/DDBJ whole genome shotgun (WGS) entry which is preliminary data.</text>
</comment>
<dbReference type="InterPro" id="IPR039429">
    <property type="entry name" value="SHMT-like_dom"/>
</dbReference>
<dbReference type="GO" id="GO:0050413">
    <property type="term" value="F:D-alanine 2-hydroxymethyltransferase activity"/>
    <property type="evidence" value="ECO:0007669"/>
    <property type="project" value="UniProtKB-EC"/>
</dbReference>
<comment type="cofactor">
    <cofactor evidence="1 13 14">
        <name>pyridoxal 5'-phosphate</name>
        <dbReference type="ChEBI" id="CHEBI:597326"/>
    </cofactor>
</comment>
<proteinExistence type="inferred from homology"/>
<dbReference type="CDD" id="cd00378">
    <property type="entry name" value="SHMT"/>
    <property type="match status" value="1"/>
</dbReference>
<evidence type="ECO:0000256" key="8">
    <source>
        <dbReference type="ARBA" id="ARBA00022898"/>
    </source>
</evidence>
<dbReference type="GO" id="GO:0019264">
    <property type="term" value="P:glycine biosynthetic process from serine"/>
    <property type="evidence" value="ECO:0007669"/>
    <property type="project" value="InterPro"/>
</dbReference>
<feature type="modified residue" description="N6-(pyridoxal phosphate)lysine" evidence="13 14">
    <location>
        <position position="231"/>
    </location>
</feature>
<keyword evidence="7 13" id="KW-0808">Transferase</keyword>
<evidence type="ECO:0000256" key="2">
    <source>
        <dbReference type="ARBA" id="ARBA00004496"/>
    </source>
</evidence>
<comment type="subcellular location">
    <subcellularLocation>
        <location evidence="2 13">Cytoplasm</location>
    </subcellularLocation>
</comment>
<dbReference type="SUPFAM" id="SSF53383">
    <property type="entry name" value="PLP-dependent transferases"/>
    <property type="match status" value="1"/>
</dbReference>
<evidence type="ECO:0000256" key="3">
    <source>
        <dbReference type="ARBA" id="ARBA00006376"/>
    </source>
</evidence>
<dbReference type="GO" id="GO:0004372">
    <property type="term" value="F:glycine hydroxymethyltransferase activity"/>
    <property type="evidence" value="ECO:0007669"/>
    <property type="project" value="InterPro"/>
</dbReference>
<name>A0AA90Z0G2_9RHOB</name>
<dbReference type="InterPro" id="IPR015422">
    <property type="entry name" value="PyrdxlP-dep_Trfase_small"/>
</dbReference>
<dbReference type="NCBIfam" id="NF000586">
    <property type="entry name" value="PRK00011.1"/>
    <property type="match status" value="1"/>
</dbReference>
<dbReference type="InterPro" id="IPR001085">
    <property type="entry name" value="Ser_HO-MeTrfase"/>
</dbReference>
<dbReference type="InterPro" id="IPR015424">
    <property type="entry name" value="PyrdxlP-dep_Trfase"/>
</dbReference>
<evidence type="ECO:0000256" key="7">
    <source>
        <dbReference type="ARBA" id="ARBA00022679"/>
    </source>
</evidence>
<evidence type="ECO:0000256" key="6">
    <source>
        <dbReference type="ARBA" id="ARBA00022563"/>
    </source>
</evidence>
<evidence type="ECO:0000256" key="13">
    <source>
        <dbReference type="HAMAP-Rule" id="MF_00051"/>
    </source>
</evidence>
<comment type="catalytic activity">
    <reaction evidence="9 13">
        <text>(6R)-5,10-methylene-5,6,7,8-tetrahydrofolate + D-alanine + H2O = 2-methylserine + (6S)-5,6,7,8-tetrahydrofolate</text>
        <dbReference type="Rhea" id="RHEA:10064"/>
        <dbReference type="ChEBI" id="CHEBI:15377"/>
        <dbReference type="ChEBI" id="CHEBI:15636"/>
        <dbReference type="ChEBI" id="CHEBI:57416"/>
        <dbReference type="ChEBI" id="CHEBI:57453"/>
        <dbReference type="ChEBI" id="CHEBI:58275"/>
        <dbReference type="EC" id="2.1.2.7"/>
    </reaction>
</comment>
<feature type="site" description="Plays an important role in substrate specificity" evidence="13">
    <location>
        <position position="230"/>
    </location>
</feature>
<reference evidence="16" key="1">
    <citation type="submission" date="2019-12" db="EMBL/GenBank/DDBJ databases">
        <title>Ruegeria JWLKs population differentiation of coral mucus and skeleton niches.</title>
        <authorList>
            <person name="Luo D."/>
        </authorList>
    </citation>
    <scope>NUCLEOTIDE SEQUENCE</scope>
    <source>
        <strain evidence="16">HKCCD6181</strain>
    </source>
</reference>
<evidence type="ECO:0000256" key="12">
    <source>
        <dbReference type="ARBA" id="ARBA00073156"/>
    </source>
</evidence>
<sequence length="421" mass="45242">MSRHFENPVRMTDPVVAEALANEKKRQQDQIELIASENIVSRAVLDALGHEMTNKTLEGYPGNRFHGGGQFVDVVEQAAIDRARELFGCDYANVQPHSGSQANLAVFFLLLKPGDRVLSLDLAAGGHLSHGLKANLSGRWFEPHHYGVDAESEVINCDALEKLAEEIRPKLLIAGGSAYPREIDFERMGQIARKVGAHFHVDMAHIAGLVAAGVHPSPFPHADIVTCTTTKTLRGPRGGLILTNNEDWFKRLQSAVFPGVQGSIHSQVLAAKAVCLAEALTDEFKDYGAQVKANAAKLAETLQSRGLRIVSGGTDTHLVLVDLSPKGITGKRAEVVLEKANITTNKNAIPNDSTRPPEWVGLRLGVSAATTRGMKEAAFDQLANVIADLIEAEAAGDTDATILRCKASVAALCKSFAIYPA</sequence>
<dbReference type="GO" id="GO:0035999">
    <property type="term" value="P:tetrahydrofolate interconversion"/>
    <property type="evidence" value="ECO:0007669"/>
    <property type="project" value="UniProtKB-UniRule"/>
</dbReference>
<keyword evidence="8 13" id="KW-0663">Pyridoxal phosphate</keyword>
<comment type="pathway">
    <text evidence="13">One-carbon metabolism; tetrahydrofolate interconversion.</text>
</comment>
<dbReference type="FunFam" id="3.40.640.10:FF:000001">
    <property type="entry name" value="Serine hydroxymethyltransferase"/>
    <property type="match status" value="1"/>
</dbReference>
<dbReference type="Pfam" id="PF00464">
    <property type="entry name" value="SHMT"/>
    <property type="match status" value="1"/>
</dbReference>
<evidence type="ECO:0000256" key="5">
    <source>
        <dbReference type="ARBA" id="ARBA00022490"/>
    </source>
</evidence>
<comment type="function">
    <text evidence="10">Catalyzes the reversible interconversion of alpha-methyl-L-serine to D-alanine with tetrahydrofolate (THF) serving as the one-carbon carrier. Cannot use alpha-methyl-D-serine, L-serine, D-serine or L-alanine.</text>
</comment>
<feature type="binding site" evidence="13">
    <location>
        <position position="122"/>
    </location>
    <ligand>
        <name>(6S)-5,6,7,8-tetrahydrofolate</name>
        <dbReference type="ChEBI" id="CHEBI:57453"/>
    </ligand>
</feature>
<dbReference type="PANTHER" id="PTHR11680:SF35">
    <property type="entry name" value="SERINE HYDROXYMETHYLTRANSFERASE 1"/>
    <property type="match status" value="1"/>
</dbReference>
<dbReference type="InterPro" id="IPR049943">
    <property type="entry name" value="Ser_HO-MeTrfase-like"/>
</dbReference>
<dbReference type="RefSeq" id="WP_171331259.1">
    <property type="nucleotide sequence ID" value="NZ_WVRA01000006.1"/>
</dbReference>
<evidence type="ECO:0000256" key="9">
    <source>
        <dbReference type="ARBA" id="ARBA00051216"/>
    </source>
</evidence>
<dbReference type="Proteomes" id="UP000597886">
    <property type="component" value="Unassembled WGS sequence"/>
</dbReference>
<dbReference type="Gene3D" id="3.90.1150.10">
    <property type="entry name" value="Aspartate Aminotransferase, domain 1"/>
    <property type="match status" value="1"/>
</dbReference>